<dbReference type="InterPro" id="IPR050908">
    <property type="entry name" value="SmbC-like"/>
</dbReference>
<dbReference type="GO" id="GO:0003700">
    <property type="term" value="F:DNA-binding transcription factor activity"/>
    <property type="evidence" value="ECO:0007669"/>
    <property type="project" value="InterPro"/>
</dbReference>
<dbReference type="PANTHER" id="PTHR40055:SF1">
    <property type="entry name" value="TRANSCRIPTIONAL REGULATOR YGIV-RELATED"/>
    <property type="match status" value="1"/>
</dbReference>
<evidence type="ECO:0000313" key="5">
    <source>
        <dbReference type="EMBL" id="HAS8542571.1"/>
    </source>
</evidence>
<evidence type="ECO:0000256" key="2">
    <source>
        <dbReference type="ARBA" id="ARBA00023125"/>
    </source>
</evidence>
<dbReference type="InterPro" id="IPR018060">
    <property type="entry name" value="HTH_AraC"/>
</dbReference>
<dbReference type="InterPro" id="IPR010499">
    <property type="entry name" value="AraC_E-bd"/>
</dbReference>
<dbReference type="InterPro" id="IPR011256">
    <property type="entry name" value="Reg_factor_effector_dom_sf"/>
</dbReference>
<dbReference type="EMBL" id="DACRBY010000043">
    <property type="protein sequence ID" value="HAS8542571.1"/>
    <property type="molecule type" value="Genomic_DNA"/>
</dbReference>
<accession>A0A8H9N499</accession>
<dbReference type="InterPro" id="IPR018062">
    <property type="entry name" value="HTH_AraC-typ_CS"/>
</dbReference>
<dbReference type="Pfam" id="PF12833">
    <property type="entry name" value="HTH_18"/>
    <property type="match status" value="1"/>
</dbReference>
<evidence type="ECO:0000256" key="3">
    <source>
        <dbReference type="ARBA" id="ARBA00023163"/>
    </source>
</evidence>
<dbReference type="PROSITE" id="PS00041">
    <property type="entry name" value="HTH_ARAC_FAMILY_1"/>
    <property type="match status" value="1"/>
</dbReference>
<keyword evidence="1" id="KW-0805">Transcription regulation</keyword>
<dbReference type="InterPro" id="IPR009057">
    <property type="entry name" value="Homeodomain-like_sf"/>
</dbReference>
<dbReference type="PANTHER" id="PTHR40055">
    <property type="entry name" value="TRANSCRIPTIONAL REGULATOR YGIV-RELATED"/>
    <property type="match status" value="1"/>
</dbReference>
<evidence type="ECO:0000259" key="4">
    <source>
        <dbReference type="PROSITE" id="PS01124"/>
    </source>
</evidence>
<reference evidence="5" key="1">
    <citation type="journal article" date="2018" name="Genome Biol.">
        <title>SKESA: strategic k-mer extension for scrupulous assemblies.</title>
        <authorList>
            <person name="Souvorov A."/>
            <person name="Agarwala R."/>
            <person name="Lipman D.J."/>
        </authorList>
    </citation>
    <scope>NUCLEOTIDE SEQUENCE</scope>
    <source>
        <strain evidence="5">BCW_3452</strain>
    </source>
</reference>
<keyword evidence="3" id="KW-0804">Transcription</keyword>
<dbReference type="Gene3D" id="3.20.80.10">
    <property type="entry name" value="Regulatory factor, effector binding domain"/>
    <property type="match status" value="1"/>
</dbReference>
<dbReference type="PROSITE" id="PS01124">
    <property type="entry name" value="HTH_ARAC_FAMILY_2"/>
    <property type="match status" value="1"/>
</dbReference>
<dbReference type="Pfam" id="PF06445">
    <property type="entry name" value="GyrI-like"/>
    <property type="match status" value="1"/>
</dbReference>
<dbReference type="Proteomes" id="UP000863257">
    <property type="component" value="Unassembled WGS sequence"/>
</dbReference>
<comment type="caution">
    <text evidence="5">The sequence shown here is derived from an EMBL/GenBank/DDBJ whole genome shotgun (WGS) entry which is preliminary data.</text>
</comment>
<dbReference type="AlphaFoldDB" id="A0A8H9N499"/>
<name>A0A8H9N499_VIBVL</name>
<dbReference type="SMART" id="SM00342">
    <property type="entry name" value="HTH_ARAC"/>
    <property type="match status" value="1"/>
</dbReference>
<reference evidence="5" key="2">
    <citation type="submission" date="2019-01" db="EMBL/GenBank/DDBJ databases">
        <authorList>
            <consortium name="NCBI Pathogen Detection Project"/>
        </authorList>
    </citation>
    <scope>NUCLEOTIDE SEQUENCE</scope>
    <source>
        <strain evidence="5">BCW_3452</strain>
    </source>
</reference>
<dbReference type="InterPro" id="IPR029442">
    <property type="entry name" value="GyrI-like"/>
</dbReference>
<dbReference type="InterPro" id="IPR020449">
    <property type="entry name" value="Tscrpt_reg_AraC-type_HTH"/>
</dbReference>
<dbReference type="SUPFAM" id="SSF46689">
    <property type="entry name" value="Homeodomain-like"/>
    <property type="match status" value="2"/>
</dbReference>
<feature type="domain" description="HTH araC/xylS-type" evidence="4">
    <location>
        <begin position="12"/>
        <end position="110"/>
    </location>
</feature>
<sequence>MIMKTNYQQRLIPVIRYLENHFDTPLNLEEVARLAHLSPYHFHRIFKAVTGETLNEYLRRLRLEKIANLLFYSKPSVTEVALDYGFSSSQSLAKAFRQHFGLTPSQIRQCETLEQFALVLQESKIGHTLRKNGHEALTEPSYTGGESQTWSSTMDIQTFPASKIAYIRVTGEYGKNYEPATQKLYQWAGPRGLTGNTCIFIYHDNPEITPAGKCRTDICLLNCEKAEGNGEIEIKDFPGGEYAFIRKTITDNAQYATAWDELMARLVERGLESDERPCFELYHSYDPQTQHADVSFCTAVTA</sequence>
<dbReference type="SUPFAM" id="SSF55136">
    <property type="entry name" value="Probable bacterial effector-binding domain"/>
    <property type="match status" value="1"/>
</dbReference>
<dbReference type="PRINTS" id="PR00032">
    <property type="entry name" value="HTHARAC"/>
</dbReference>
<dbReference type="SMART" id="SM00871">
    <property type="entry name" value="AraC_E_bind"/>
    <property type="match status" value="1"/>
</dbReference>
<protein>
    <submittedName>
        <fullName evidence="5">AraC family transcriptional regulator</fullName>
    </submittedName>
</protein>
<gene>
    <name evidence="5" type="ORF">I7730_22530</name>
</gene>
<organism evidence="5">
    <name type="scientific">Vibrio vulnificus</name>
    <dbReference type="NCBI Taxonomy" id="672"/>
    <lineage>
        <taxon>Bacteria</taxon>
        <taxon>Pseudomonadati</taxon>
        <taxon>Pseudomonadota</taxon>
        <taxon>Gammaproteobacteria</taxon>
        <taxon>Vibrionales</taxon>
        <taxon>Vibrionaceae</taxon>
        <taxon>Vibrio</taxon>
    </lineage>
</organism>
<evidence type="ECO:0000256" key="1">
    <source>
        <dbReference type="ARBA" id="ARBA00023015"/>
    </source>
</evidence>
<dbReference type="Gene3D" id="1.10.10.60">
    <property type="entry name" value="Homeodomain-like"/>
    <property type="match status" value="2"/>
</dbReference>
<keyword evidence="2" id="KW-0238">DNA-binding</keyword>
<proteinExistence type="predicted"/>
<dbReference type="GO" id="GO:0043565">
    <property type="term" value="F:sequence-specific DNA binding"/>
    <property type="evidence" value="ECO:0007669"/>
    <property type="project" value="InterPro"/>
</dbReference>